<dbReference type="InterPro" id="IPR004561">
    <property type="entry name" value="IsoChor_synthase"/>
</dbReference>
<dbReference type="PANTHER" id="PTHR42839:SF2">
    <property type="entry name" value="ISOCHORISMATE SYNTHASE ENTC"/>
    <property type="match status" value="1"/>
</dbReference>
<protein>
    <recommendedName>
        <fullName evidence="3">isochorismate synthase</fullName>
        <ecNumber evidence="3">5.4.4.2</ecNumber>
    </recommendedName>
    <alternativeName>
        <fullName evidence="5">Isochorismate mutase</fullName>
    </alternativeName>
</protein>
<dbReference type="PANTHER" id="PTHR42839">
    <property type="entry name" value="ISOCHORISMATE SYNTHASE ENTC"/>
    <property type="match status" value="1"/>
</dbReference>
<dbReference type="Gene3D" id="3.60.120.10">
    <property type="entry name" value="Anthranilate synthase"/>
    <property type="match status" value="1"/>
</dbReference>
<evidence type="ECO:0000256" key="2">
    <source>
        <dbReference type="ARBA" id="ARBA00005297"/>
    </source>
</evidence>
<dbReference type="InterPro" id="IPR005801">
    <property type="entry name" value="ADC_synthase"/>
</dbReference>
<feature type="domain" description="Chorismate-utilising enzyme C-terminal" evidence="6">
    <location>
        <begin position="87"/>
        <end position="344"/>
    </location>
</feature>
<dbReference type="NCBIfam" id="TIGR00543">
    <property type="entry name" value="isochor_syn"/>
    <property type="match status" value="1"/>
</dbReference>
<keyword evidence="8" id="KW-1185">Reference proteome</keyword>
<dbReference type="Pfam" id="PF00425">
    <property type="entry name" value="Chorismate_bind"/>
    <property type="match status" value="1"/>
</dbReference>
<dbReference type="Proteomes" id="UP000036951">
    <property type="component" value="Unassembled WGS sequence"/>
</dbReference>
<comment type="caution">
    <text evidence="7">The sequence shown here is derived from an EMBL/GenBank/DDBJ whole genome shotgun (WGS) entry which is preliminary data.</text>
</comment>
<organism evidence="7 8">
    <name type="scientific">Xylanibacter rarus</name>
    <dbReference type="NCBI Taxonomy" id="1676614"/>
    <lineage>
        <taxon>Bacteria</taxon>
        <taxon>Pseudomonadati</taxon>
        <taxon>Bacteroidota</taxon>
        <taxon>Bacteroidia</taxon>
        <taxon>Bacteroidales</taxon>
        <taxon>Prevotellaceae</taxon>
        <taxon>Xylanibacter</taxon>
    </lineage>
</organism>
<reference evidence="7 8" key="1">
    <citation type="submission" date="2015-06" db="EMBL/GenBank/DDBJ databases">
        <title>Prevotella sp. 109, sp. nov., a novel member of the family Prevotellaceae isolated from human faeces.</title>
        <authorList>
            <person name="Shkoporov A.N."/>
            <person name="Chaplin A.V."/>
            <person name="Kafarskaia L.I."/>
            <person name="Efimov B.A."/>
        </authorList>
    </citation>
    <scope>NUCLEOTIDE SEQUENCE [LARGE SCALE GENOMIC DNA]</scope>
    <source>
        <strain evidence="7 8">109</strain>
    </source>
</reference>
<dbReference type="AlphaFoldDB" id="A0A8E1QX56"/>
<comment type="catalytic activity">
    <reaction evidence="1">
        <text>chorismate = isochorismate</text>
        <dbReference type="Rhea" id="RHEA:18985"/>
        <dbReference type="ChEBI" id="CHEBI:29748"/>
        <dbReference type="ChEBI" id="CHEBI:29780"/>
        <dbReference type="EC" id="5.4.4.2"/>
    </reaction>
</comment>
<name>A0A8E1QX56_9BACT</name>
<dbReference type="EMBL" id="LFQU01000035">
    <property type="protein sequence ID" value="KOO67554.1"/>
    <property type="molecule type" value="Genomic_DNA"/>
</dbReference>
<evidence type="ECO:0000259" key="6">
    <source>
        <dbReference type="Pfam" id="PF00425"/>
    </source>
</evidence>
<evidence type="ECO:0000256" key="5">
    <source>
        <dbReference type="ARBA" id="ARBA00041564"/>
    </source>
</evidence>
<proteinExistence type="inferred from homology"/>
<gene>
    <name evidence="7" type="ORF">ACU52_12850</name>
</gene>
<dbReference type="EC" id="5.4.4.2" evidence="3"/>
<evidence type="ECO:0000313" key="7">
    <source>
        <dbReference type="EMBL" id="KOO67554.1"/>
    </source>
</evidence>
<dbReference type="RefSeq" id="WP_053399076.1">
    <property type="nucleotide sequence ID" value="NZ_LFQU01000035.1"/>
</dbReference>
<sequence>MNNSFVMYRLPHETTYTIMRQCDGEAEILPSYADLNGRTGFVFSPFMMSEKHPLLLIRPDETETCKIDDCSKHKSLAFSNRDIDKEHRQYKTDFNKFHSQICKGTFRKIVLARNSVENACEDITPELIFKRACRIYPNEFIALVSTPYSGTWLMATPETLVEGHEEEWHTVALAGTKRIGIVDESEVQKMQNRNIYDVWDEKNIHEQQYVADYIRERLRCFTPKVDEAKPQTLVAGQLIHIVTHFRFNLNANAGIGNLIKTLHPTPAVCGLPKEEAYKFILDNESGDRGYYSGFSGPLNYEGSTHLFVTLRCMQIEGRCCKLYAGGGLLSESEVETEWLETEAKMDTMRRCLAIRRI</sequence>
<accession>A0A8E1QX56</accession>
<dbReference type="InterPro" id="IPR015890">
    <property type="entry name" value="Chorismate_C"/>
</dbReference>
<keyword evidence="4" id="KW-0413">Isomerase</keyword>
<dbReference type="GO" id="GO:0008909">
    <property type="term" value="F:isochorismate synthase activity"/>
    <property type="evidence" value="ECO:0007669"/>
    <property type="project" value="UniProtKB-EC"/>
</dbReference>
<evidence type="ECO:0000256" key="3">
    <source>
        <dbReference type="ARBA" id="ARBA00012824"/>
    </source>
</evidence>
<dbReference type="SUPFAM" id="SSF56322">
    <property type="entry name" value="ADC synthase"/>
    <property type="match status" value="1"/>
</dbReference>
<evidence type="ECO:0000256" key="4">
    <source>
        <dbReference type="ARBA" id="ARBA00023235"/>
    </source>
</evidence>
<evidence type="ECO:0000256" key="1">
    <source>
        <dbReference type="ARBA" id="ARBA00000799"/>
    </source>
</evidence>
<comment type="similarity">
    <text evidence="2">Belongs to the isochorismate synthase family.</text>
</comment>
<evidence type="ECO:0000313" key="8">
    <source>
        <dbReference type="Proteomes" id="UP000036951"/>
    </source>
</evidence>